<name>A0A286UC14_9AGAM</name>
<keyword evidence="3 6" id="KW-1133">Transmembrane helix</keyword>
<dbReference type="FunCoup" id="A0A286UC14">
    <property type="interactions" value="28"/>
</dbReference>
<keyword evidence="4" id="KW-0496">Mitochondrion</keyword>
<evidence type="ECO:0000256" key="1">
    <source>
        <dbReference type="ARBA" id="ARBA00004225"/>
    </source>
</evidence>
<dbReference type="Proteomes" id="UP000217199">
    <property type="component" value="Unassembled WGS sequence"/>
</dbReference>
<dbReference type="OrthoDB" id="413313at2759"/>
<dbReference type="InParanoid" id="A0A286UC14"/>
<dbReference type="GO" id="GO:0005741">
    <property type="term" value="C:mitochondrial outer membrane"/>
    <property type="evidence" value="ECO:0007669"/>
    <property type="project" value="TreeGrafter"/>
</dbReference>
<gene>
    <name evidence="7" type="ORF">PNOK_0719500</name>
</gene>
<keyword evidence="2 6" id="KW-0812">Transmembrane</keyword>
<comment type="caution">
    <text evidence="7">The sequence shown here is derived from an EMBL/GenBank/DDBJ whole genome shotgun (WGS) entry which is preliminary data.</text>
</comment>
<comment type="subcellular location">
    <subcellularLocation>
        <location evidence="1">Mitochondrion membrane</location>
        <topology evidence="1">Multi-pass membrane protein</topology>
    </subcellularLocation>
</comment>
<keyword evidence="5 6" id="KW-0472">Membrane</keyword>
<evidence type="ECO:0000256" key="6">
    <source>
        <dbReference type="SAM" id="Phobius"/>
    </source>
</evidence>
<dbReference type="EMBL" id="NBII01000007">
    <property type="protein sequence ID" value="PAV17131.1"/>
    <property type="molecule type" value="Genomic_DNA"/>
</dbReference>
<organism evidence="7 8">
    <name type="scientific">Pyrrhoderma noxium</name>
    <dbReference type="NCBI Taxonomy" id="2282107"/>
    <lineage>
        <taxon>Eukaryota</taxon>
        <taxon>Fungi</taxon>
        <taxon>Dikarya</taxon>
        <taxon>Basidiomycota</taxon>
        <taxon>Agaricomycotina</taxon>
        <taxon>Agaricomycetes</taxon>
        <taxon>Hymenochaetales</taxon>
        <taxon>Hymenochaetaceae</taxon>
        <taxon>Pyrrhoderma</taxon>
    </lineage>
</organism>
<evidence type="ECO:0000313" key="7">
    <source>
        <dbReference type="EMBL" id="PAV17131.1"/>
    </source>
</evidence>
<dbReference type="STRING" id="2282107.A0A286UC14"/>
<sequence>MSTFAKSHVSSLLSISQSQTARFFTRLGPRATSEVPRQDNDLLTLFHQFKDPFDKPSLHDTFEKLFMYKRDPDIQSIGEYDAIIINALEKKIIIGFYAQLLDQWLEEAIEADSDAELWESIYRSSSSVAWYLLATLPQRFYRVWSTILSANLLSIKAELESALKKNNFRDTNNTAELAKMLSIGAVGHATSYSFSNKLDDATYILHDLKHIHLRSHANELSYLFSERPPRLLFIWPRLVVIPAIAVLLFRHIYDSRESIWDSVLSAHDTVKAFWFGYIVEPVRGILDTVRAGGDEGSRLVNPEAVRADLESLERMALDLTREKLSLNDSQLRELTSQIRQAVTGSLIRSLLIQIQKAKVDLDQALSGIDKLLRSQELTFAFVGVAPAFAIVYAFMNGARALLFGSRGKKRFGGRAERESVWLAIRQVEHLIITTPEVREPPPKGSGDILELEFRGTEGVPLPHLTSGLMLLALTRLRLYAVNHLPPRSLIRAGMLSDISELENPSLNRYEKLHILERMWRSWGQILGWDRAGEL</sequence>
<evidence type="ECO:0000256" key="4">
    <source>
        <dbReference type="ARBA" id="ARBA00023128"/>
    </source>
</evidence>
<protein>
    <submittedName>
        <fullName evidence="7">NCA2-domain-containing</fullName>
    </submittedName>
</protein>
<feature type="transmembrane region" description="Helical" evidence="6">
    <location>
        <begin position="379"/>
        <end position="402"/>
    </location>
</feature>
<evidence type="ECO:0000256" key="3">
    <source>
        <dbReference type="ARBA" id="ARBA00022989"/>
    </source>
</evidence>
<evidence type="ECO:0000256" key="2">
    <source>
        <dbReference type="ARBA" id="ARBA00022692"/>
    </source>
</evidence>
<dbReference type="Pfam" id="PF08637">
    <property type="entry name" value="NCA2"/>
    <property type="match status" value="1"/>
</dbReference>
<proteinExistence type="predicted"/>
<evidence type="ECO:0000313" key="8">
    <source>
        <dbReference type="Proteomes" id="UP000217199"/>
    </source>
</evidence>
<reference evidence="7 8" key="1">
    <citation type="journal article" date="2017" name="Mol. Ecol.">
        <title>Comparative and population genomic landscape of Phellinus noxius: A hypervariable fungus causing root rot in trees.</title>
        <authorList>
            <person name="Chung C.L."/>
            <person name="Lee T.J."/>
            <person name="Akiba M."/>
            <person name="Lee H.H."/>
            <person name="Kuo T.H."/>
            <person name="Liu D."/>
            <person name="Ke H.M."/>
            <person name="Yokoi T."/>
            <person name="Roa M.B."/>
            <person name="Lu M.J."/>
            <person name="Chang Y.Y."/>
            <person name="Ann P.J."/>
            <person name="Tsai J.N."/>
            <person name="Chen C.Y."/>
            <person name="Tzean S.S."/>
            <person name="Ota Y."/>
            <person name="Hattori T."/>
            <person name="Sahashi N."/>
            <person name="Liou R.F."/>
            <person name="Kikuchi T."/>
            <person name="Tsai I.J."/>
        </authorList>
    </citation>
    <scope>NUCLEOTIDE SEQUENCE [LARGE SCALE GENOMIC DNA]</scope>
    <source>
        <strain evidence="7 8">FFPRI411160</strain>
    </source>
</reference>
<dbReference type="InterPro" id="IPR013946">
    <property type="entry name" value="NCA2-like"/>
</dbReference>
<dbReference type="PANTHER" id="PTHR28234:SF1">
    <property type="entry name" value="NUCLEAR CONTROL OF ATPASE PROTEIN 2"/>
    <property type="match status" value="1"/>
</dbReference>
<accession>A0A286UC14</accession>
<dbReference type="PANTHER" id="PTHR28234">
    <property type="entry name" value="NUCLEAR CONTROL OF ATPASE PROTEIN 2"/>
    <property type="match status" value="1"/>
</dbReference>
<feature type="transmembrane region" description="Helical" evidence="6">
    <location>
        <begin position="231"/>
        <end position="253"/>
    </location>
</feature>
<evidence type="ECO:0000256" key="5">
    <source>
        <dbReference type="ARBA" id="ARBA00023136"/>
    </source>
</evidence>
<dbReference type="AlphaFoldDB" id="A0A286UC14"/>
<keyword evidence="8" id="KW-1185">Reference proteome</keyword>